<evidence type="ECO:0000259" key="2">
    <source>
        <dbReference type="Pfam" id="PF12120"/>
    </source>
</evidence>
<keyword evidence="4" id="KW-1185">Reference proteome</keyword>
<feature type="region of interest" description="Disordered" evidence="1">
    <location>
        <begin position="1"/>
        <end position="23"/>
    </location>
</feature>
<dbReference type="InterPro" id="IPR038611">
    <property type="entry name" value="Arr_sf"/>
</dbReference>
<comment type="caution">
    <text evidence="3">The sequence shown here is derived from an EMBL/GenBank/DDBJ whole genome shotgun (WGS) entry which is preliminary data.</text>
</comment>
<reference evidence="3" key="1">
    <citation type="submission" date="2019-12" db="EMBL/GenBank/DDBJ databases">
        <title>High-Quality draft genome sequences of three cyanobacteria isolated from the limestone walls of the Old Cathedral of Coimbra.</title>
        <authorList>
            <person name="Tiago I."/>
            <person name="Soares F."/>
            <person name="Portugal A."/>
        </authorList>
    </citation>
    <scope>NUCLEOTIDE SEQUENCE [LARGE SCALE GENOMIC DNA]</scope>
    <source>
        <strain evidence="3">C</strain>
    </source>
</reference>
<dbReference type="InterPro" id="IPR021975">
    <property type="entry name" value="Rifampin_Arr"/>
</dbReference>
<protein>
    <submittedName>
        <fullName evidence="3">NAD(+)--rifampin ADP-ribosyltransferase</fullName>
    </submittedName>
</protein>
<dbReference type="AlphaFoldDB" id="A0A8K2A2C0"/>
<evidence type="ECO:0000256" key="1">
    <source>
        <dbReference type="SAM" id="MobiDB-lite"/>
    </source>
</evidence>
<dbReference type="Pfam" id="PF12120">
    <property type="entry name" value="Arr-ms"/>
    <property type="match status" value="1"/>
</dbReference>
<dbReference type="RefSeq" id="WP_161826937.1">
    <property type="nucleotide sequence ID" value="NZ_WVIC01000053.1"/>
</dbReference>
<accession>A0A8K2A2C0</accession>
<name>A0A8K2A2C0_9CYAN</name>
<gene>
    <name evidence="3" type="primary">arr</name>
    <name evidence="3" type="ORF">GS597_18555</name>
</gene>
<dbReference type="NCBIfam" id="NF033144">
    <property type="entry name" value="rifampin_ARR"/>
    <property type="match status" value="1"/>
</dbReference>
<feature type="domain" description="Rifampin ADP-ribosyltransferase" evidence="2">
    <location>
        <begin position="18"/>
        <end position="115"/>
    </location>
</feature>
<sequence length="138" mass="15421">MNKPAAPLTPSHTRSRQFYHGTRADLKPGDLIQPGYSSNYTERRSPWVYFSETLHAATWGAELAKGSGLGRIYLVEPTGSFVDDPNLTDKRYPGNPTKSYRSLEPLRVLGEYLDWQGHSPEEIQAMKDGIAGLEPIDD</sequence>
<proteinExistence type="predicted"/>
<evidence type="ECO:0000313" key="3">
    <source>
        <dbReference type="EMBL" id="NCJ08471.1"/>
    </source>
</evidence>
<organism evidence="3 4">
    <name type="scientific">Petrachloros mirabilis ULC683</name>
    <dbReference type="NCBI Taxonomy" id="2781853"/>
    <lineage>
        <taxon>Bacteria</taxon>
        <taxon>Bacillati</taxon>
        <taxon>Cyanobacteriota</taxon>
        <taxon>Cyanophyceae</taxon>
        <taxon>Synechococcales</taxon>
        <taxon>Petrachlorosaceae</taxon>
        <taxon>Petrachloros</taxon>
        <taxon>Petrachloros mirabilis</taxon>
    </lineage>
</organism>
<evidence type="ECO:0000313" key="4">
    <source>
        <dbReference type="Proteomes" id="UP000607397"/>
    </source>
</evidence>
<dbReference type="Proteomes" id="UP000607397">
    <property type="component" value="Unassembled WGS sequence"/>
</dbReference>
<dbReference type="Gene3D" id="3.20.170.40">
    <property type="entry name" value="Rifampin ADP-ribosyltransferase domain"/>
    <property type="match status" value="1"/>
</dbReference>
<dbReference type="EMBL" id="WVIC01000053">
    <property type="protein sequence ID" value="NCJ08471.1"/>
    <property type="molecule type" value="Genomic_DNA"/>
</dbReference>